<gene>
    <name evidence="10" type="ORF">MQN93_05640</name>
</gene>
<feature type="transmembrane region" description="Helical" evidence="8">
    <location>
        <begin position="440"/>
        <end position="467"/>
    </location>
</feature>
<dbReference type="Pfam" id="PF02687">
    <property type="entry name" value="FtsX"/>
    <property type="match status" value="2"/>
</dbReference>
<feature type="transmembrane region" description="Helical" evidence="8">
    <location>
        <begin position="488"/>
        <end position="508"/>
    </location>
</feature>
<dbReference type="Proteomes" id="UP001165270">
    <property type="component" value="Unassembled WGS sequence"/>
</dbReference>
<dbReference type="EMBL" id="JALDAX010000002">
    <property type="protein sequence ID" value="MCI3239200.1"/>
    <property type="molecule type" value="Genomic_DNA"/>
</dbReference>
<comment type="caution">
    <text evidence="10">The sequence shown here is derived from an EMBL/GenBank/DDBJ whole genome shotgun (WGS) entry which is preliminary data.</text>
</comment>
<keyword evidence="5 8" id="KW-0472">Membrane</keyword>
<evidence type="ECO:0000256" key="2">
    <source>
        <dbReference type="ARBA" id="ARBA00022475"/>
    </source>
</evidence>
<feature type="transmembrane region" description="Helical" evidence="8">
    <location>
        <begin position="18"/>
        <end position="40"/>
    </location>
</feature>
<dbReference type="PANTHER" id="PTHR30572:SF4">
    <property type="entry name" value="ABC TRANSPORTER PERMEASE YTRF"/>
    <property type="match status" value="1"/>
</dbReference>
<evidence type="ECO:0000256" key="1">
    <source>
        <dbReference type="ARBA" id="ARBA00004651"/>
    </source>
</evidence>
<keyword evidence="11" id="KW-1185">Reference proteome</keyword>
<evidence type="ECO:0000256" key="7">
    <source>
        <dbReference type="SAM" id="MobiDB-lite"/>
    </source>
</evidence>
<protein>
    <submittedName>
        <fullName evidence="10">ABC transporter permease</fullName>
    </submittedName>
</protein>
<feature type="transmembrane region" description="Helical" evidence="8">
    <location>
        <begin position="269"/>
        <end position="290"/>
    </location>
</feature>
<feature type="transmembrane region" description="Helical" evidence="8">
    <location>
        <begin position="756"/>
        <end position="776"/>
    </location>
</feature>
<organism evidence="10 11">
    <name type="scientific">Streptomyces spinosisporus</name>
    <dbReference type="NCBI Taxonomy" id="2927582"/>
    <lineage>
        <taxon>Bacteria</taxon>
        <taxon>Bacillati</taxon>
        <taxon>Actinomycetota</taxon>
        <taxon>Actinomycetes</taxon>
        <taxon>Kitasatosporales</taxon>
        <taxon>Streptomycetaceae</taxon>
        <taxon>Streptomyces</taxon>
    </lineage>
</organism>
<evidence type="ECO:0000256" key="6">
    <source>
        <dbReference type="ARBA" id="ARBA00038076"/>
    </source>
</evidence>
<evidence type="ECO:0000256" key="8">
    <source>
        <dbReference type="SAM" id="Phobius"/>
    </source>
</evidence>
<keyword evidence="3 8" id="KW-0812">Transmembrane</keyword>
<proteinExistence type="inferred from homology"/>
<evidence type="ECO:0000259" key="9">
    <source>
        <dbReference type="Pfam" id="PF02687"/>
    </source>
</evidence>
<dbReference type="PANTHER" id="PTHR30572">
    <property type="entry name" value="MEMBRANE COMPONENT OF TRANSPORTER-RELATED"/>
    <property type="match status" value="1"/>
</dbReference>
<dbReference type="InterPro" id="IPR050250">
    <property type="entry name" value="Macrolide_Exporter_MacB"/>
</dbReference>
<feature type="transmembrane region" description="Helical" evidence="8">
    <location>
        <begin position="410"/>
        <end position="428"/>
    </location>
</feature>
<dbReference type="InterPro" id="IPR003838">
    <property type="entry name" value="ABC3_permease_C"/>
</dbReference>
<evidence type="ECO:0000313" key="11">
    <source>
        <dbReference type="Proteomes" id="UP001165270"/>
    </source>
</evidence>
<comment type="similarity">
    <text evidence="6">Belongs to the ABC-4 integral membrane protein family.</text>
</comment>
<feature type="transmembrane region" description="Helical" evidence="8">
    <location>
        <begin position="359"/>
        <end position="381"/>
    </location>
</feature>
<sequence length="824" mass="83962">MFAPNGLARAALRFRPSAFAGTFIALAMAAMVVSACGILLETGIRASVPPARYAGAPVVAAADQSAPYGHGDSADSEPVPDRARLDDSLVAKAASAPGARTAVADVTFPGRGPGGPLTAHNWASTAFTGEKLTSGRPPHTGEVVLAGSRAAVGAHVTLTTPEGTHTYRVSGTTGTGTTGTGTTDTGATGTGTAAWFAGSEALRLSGHPGRVDAVAVFPRDGVTTATLKSQVAHALGKDAEVHTGEDRGTVEDPSLGEAKETLMGIGGSFGGVATLVAMFTAAGTVALAVGQRAREFALLRAIGTTPRQVRRSIATETLLVAPLAGALGCLPGIALARWWFGQLQHKGAVPRAVEFSVSWIPLVSAGGAVLLTALLSGYIAAHRSSRIKPGQALSEASVERLRIGWIRTPLGLAAAAGGFVCAGVSASLTGEDAANAALGIVFLFMLSVALLGPLVARACAALFGLPLRGAGAPAALAAANSRSNARRLASAITPIVLAMAFSSVLIFMQTSTDRVTADQQHAGILADHIVTADPGLTQDAVRRAGHSPEVGAAVGLLRTSVLVPASGALESASAQGVTGSARDLAAVQDLDVEHGRLSLQRGEIAVDAQLADNAHVEVGDRLHLKLPDGTRAAPLVVATYGRGMGLAQVTMARADLATHVSSAYDTELWTKGGTAAALERFGTVLDRDDYTTAQSLDRELNAWANSVMAGVLGGFAAVAAVNTLVMTALDRRRELGTLRLIGSTRRQVLRMIRWEALLVALTGIALGTAIALATLVPMMKGLTGQGPYIPPLVYGSFAGAIVVLGVAAATLPARAALRKETLDE</sequence>
<reference evidence="10" key="1">
    <citation type="submission" date="2022-03" db="EMBL/GenBank/DDBJ databases">
        <title>Streptomyces 7R015 and 7R016 isolated from Barleria lupulina in Thailand.</title>
        <authorList>
            <person name="Kanchanasin P."/>
            <person name="Phongsopitanun W."/>
            <person name="Tanasupawat S."/>
        </authorList>
    </citation>
    <scope>NUCLEOTIDE SEQUENCE</scope>
    <source>
        <strain evidence="10">7R016</strain>
    </source>
</reference>
<accession>A0ABS9XB22</accession>
<keyword evidence="2" id="KW-1003">Cell membrane</keyword>
<evidence type="ECO:0000313" key="10">
    <source>
        <dbReference type="EMBL" id="MCI3239200.1"/>
    </source>
</evidence>
<evidence type="ECO:0000256" key="3">
    <source>
        <dbReference type="ARBA" id="ARBA00022692"/>
    </source>
</evidence>
<comment type="subcellular location">
    <subcellularLocation>
        <location evidence="1">Cell membrane</location>
        <topology evidence="1">Multi-pass membrane protein</topology>
    </subcellularLocation>
</comment>
<feature type="domain" description="ABC3 transporter permease C-terminal" evidence="9">
    <location>
        <begin position="268"/>
        <end position="389"/>
    </location>
</feature>
<dbReference type="RefSeq" id="WP_242708567.1">
    <property type="nucleotide sequence ID" value="NZ_JALDAX010000002.1"/>
</dbReference>
<feature type="region of interest" description="Disordered" evidence="7">
    <location>
        <begin position="163"/>
        <end position="187"/>
    </location>
</feature>
<feature type="transmembrane region" description="Helical" evidence="8">
    <location>
        <begin position="317"/>
        <end position="339"/>
    </location>
</feature>
<keyword evidence="4 8" id="KW-1133">Transmembrane helix</keyword>
<name>A0ABS9XB22_9ACTN</name>
<evidence type="ECO:0000256" key="5">
    <source>
        <dbReference type="ARBA" id="ARBA00023136"/>
    </source>
</evidence>
<evidence type="ECO:0000256" key="4">
    <source>
        <dbReference type="ARBA" id="ARBA00022989"/>
    </source>
</evidence>
<feature type="domain" description="ABC3 transporter permease C-terminal" evidence="9">
    <location>
        <begin position="708"/>
        <end position="820"/>
    </location>
</feature>
<feature type="transmembrane region" description="Helical" evidence="8">
    <location>
        <begin position="707"/>
        <end position="729"/>
    </location>
</feature>
<feature type="transmembrane region" description="Helical" evidence="8">
    <location>
        <begin position="788"/>
        <end position="811"/>
    </location>
</feature>